<keyword evidence="5" id="KW-0968">Cytoplasmic vesicle</keyword>
<dbReference type="GO" id="GO:0005768">
    <property type="term" value="C:endosome"/>
    <property type="evidence" value="ECO:0007669"/>
    <property type="project" value="TreeGrafter"/>
</dbReference>
<dbReference type="GO" id="GO:0030276">
    <property type="term" value="F:clathrin binding"/>
    <property type="evidence" value="ECO:0007669"/>
    <property type="project" value="TreeGrafter"/>
</dbReference>
<accession>A0A833R288</accession>
<feature type="compositionally biased region" description="Low complexity" evidence="6">
    <location>
        <begin position="534"/>
        <end position="548"/>
    </location>
</feature>
<proteinExistence type="inferred from homology"/>
<evidence type="ECO:0000256" key="5">
    <source>
        <dbReference type="ARBA" id="ARBA00023329"/>
    </source>
</evidence>
<dbReference type="GO" id="GO:0030125">
    <property type="term" value="C:clathrin vesicle coat"/>
    <property type="evidence" value="ECO:0007669"/>
    <property type="project" value="TreeGrafter"/>
</dbReference>
<dbReference type="SMART" id="SM00273">
    <property type="entry name" value="ENTH"/>
    <property type="match status" value="1"/>
</dbReference>
<dbReference type="GO" id="GO:0005543">
    <property type="term" value="F:phospholipid binding"/>
    <property type="evidence" value="ECO:0007669"/>
    <property type="project" value="TreeGrafter"/>
</dbReference>
<feature type="compositionally biased region" description="Low complexity" evidence="6">
    <location>
        <begin position="438"/>
        <end position="449"/>
    </location>
</feature>
<feature type="region of interest" description="Disordered" evidence="6">
    <location>
        <begin position="201"/>
        <end position="286"/>
    </location>
</feature>
<evidence type="ECO:0000256" key="3">
    <source>
        <dbReference type="ARBA" id="ARBA00010130"/>
    </source>
</evidence>
<evidence type="ECO:0000256" key="4">
    <source>
        <dbReference type="ARBA" id="ARBA00023034"/>
    </source>
</evidence>
<comment type="similarity">
    <text evidence="3">Belongs to the epsin family.</text>
</comment>
<dbReference type="GO" id="GO:0005886">
    <property type="term" value="C:plasma membrane"/>
    <property type="evidence" value="ECO:0007669"/>
    <property type="project" value="TreeGrafter"/>
</dbReference>
<name>A0A833R288_9POAL</name>
<dbReference type="Pfam" id="PF01417">
    <property type="entry name" value="ENTH"/>
    <property type="match status" value="1"/>
</dbReference>
<dbReference type="AlphaFoldDB" id="A0A833R288"/>
<feature type="compositionally biased region" description="Polar residues" evidence="6">
    <location>
        <begin position="374"/>
        <end position="392"/>
    </location>
</feature>
<comment type="caution">
    <text evidence="8">The sequence shown here is derived from an EMBL/GenBank/DDBJ whole genome shotgun (WGS) entry which is preliminary data.</text>
</comment>
<evidence type="ECO:0000256" key="1">
    <source>
        <dbReference type="ARBA" id="ARBA00004132"/>
    </source>
</evidence>
<evidence type="ECO:0000313" key="8">
    <source>
        <dbReference type="EMBL" id="KAF3328444.1"/>
    </source>
</evidence>
<dbReference type="EMBL" id="SWLB01000016">
    <property type="protein sequence ID" value="KAF3328444.1"/>
    <property type="molecule type" value="Genomic_DNA"/>
</dbReference>
<feature type="compositionally biased region" description="Polar residues" evidence="6">
    <location>
        <begin position="450"/>
        <end position="462"/>
    </location>
</feature>
<feature type="compositionally biased region" description="Polar residues" evidence="6">
    <location>
        <begin position="423"/>
        <end position="437"/>
    </location>
</feature>
<dbReference type="PANTHER" id="PTHR12276">
    <property type="entry name" value="EPSIN/ENT-RELATED"/>
    <property type="match status" value="1"/>
</dbReference>
<dbReference type="InterPro" id="IPR013809">
    <property type="entry name" value="ENTH"/>
</dbReference>
<comment type="subcellular location">
    <subcellularLocation>
        <location evidence="1">Cytoplasmic vesicle</location>
        <location evidence="1">Clathrin-coated vesicle</location>
    </subcellularLocation>
    <subcellularLocation>
        <location evidence="2">Golgi apparatus</location>
    </subcellularLocation>
</comment>
<feature type="region of interest" description="Disordered" evidence="6">
    <location>
        <begin position="423"/>
        <end position="467"/>
    </location>
</feature>
<keyword evidence="9" id="KW-1185">Reference proteome</keyword>
<dbReference type="Proteomes" id="UP000623129">
    <property type="component" value="Unassembled WGS sequence"/>
</dbReference>
<reference evidence="8" key="1">
    <citation type="submission" date="2020-01" db="EMBL/GenBank/DDBJ databases">
        <title>Genome sequence of Kobresia littledalei, the first chromosome-level genome in the family Cyperaceae.</title>
        <authorList>
            <person name="Qu G."/>
        </authorList>
    </citation>
    <scope>NUCLEOTIDE SEQUENCE</scope>
    <source>
        <strain evidence="8">C.B.Clarke</strain>
        <tissue evidence="8">Leaf</tissue>
    </source>
</reference>
<dbReference type="GO" id="GO:0006897">
    <property type="term" value="P:endocytosis"/>
    <property type="evidence" value="ECO:0007669"/>
    <property type="project" value="TreeGrafter"/>
</dbReference>
<protein>
    <submittedName>
        <fullName evidence="8">Clathrin interactor EPSIN 1-like protein</fullName>
    </submittedName>
</protein>
<feature type="region of interest" description="Disordered" evidence="6">
    <location>
        <begin position="361"/>
        <end position="392"/>
    </location>
</feature>
<gene>
    <name evidence="8" type="ORF">FCM35_KLT07050</name>
</gene>
<feature type="compositionally biased region" description="Polar residues" evidence="6">
    <location>
        <begin position="210"/>
        <end position="224"/>
    </location>
</feature>
<sequence>MDFMKVFDQTVREIKREVNLKVLKVPEIEQKVLDATDDEPWGPHGSALSELARATKKFTECQMIMNVLWTRLTEGSARWRHAYKALTVIEYLLANGSERAVDDILEHSSRISSLSRFEYVEPNGKDAGINVRKKVETIMNLVNDTDKIKAAREKANANRDKYVGLSSSGITNKSSSASYGGSSGGRYGGYGSDDNYGSLGSSRDVDSFRGQGSSEGLTGDNGFSKSKKGTSSRNKNSASKPSPNKGLDASKSSSAPINDDLGDDDFDDFDPRGSAKSGVDATANTTKAEVDLFEPNLMDDFMGAPSVATTDSATEKPNEVDLFADADFVSAPPLPEPKSSSKTEIDVDLFSGEPNFTPAFSSTTTDFFSAPEPSLTSDTKAQASMPNPISTETFDPFASIPLNNFSSDPFGDFTSNVSTTTPVKGTQNKISDPSTDDSFGTFTAASTSTNISQNSGNSSAKPSNAKGGFQVKSGIWADSLSRGLIDLNITAPKKVNLADIGIVGGLDDASNEKDKFSSFGPASYLGSGPGMGLSSGSSTGGSKLSGFGQQQYGGFK</sequence>
<evidence type="ECO:0000259" key="7">
    <source>
        <dbReference type="PROSITE" id="PS50942"/>
    </source>
</evidence>
<dbReference type="Gene3D" id="1.25.40.90">
    <property type="match status" value="1"/>
</dbReference>
<dbReference type="InterPro" id="IPR008942">
    <property type="entry name" value="ENTH_VHS"/>
</dbReference>
<dbReference type="SUPFAM" id="SSF48464">
    <property type="entry name" value="ENTH/VHS domain"/>
    <property type="match status" value="1"/>
</dbReference>
<feature type="region of interest" description="Disordered" evidence="6">
    <location>
        <begin position="530"/>
        <end position="556"/>
    </location>
</feature>
<evidence type="ECO:0000313" key="9">
    <source>
        <dbReference type="Proteomes" id="UP000623129"/>
    </source>
</evidence>
<dbReference type="FunFam" id="1.25.40.90:FF:000006">
    <property type="entry name" value="Clathrin interactor 1"/>
    <property type="match status" value="1"/>
</dbReference>
<dbReference type="GO" id="GO:0005794">
    <property type="term" value="C:Golgi apparatus"/>
    <property type="evidence" value="ECO:0007669"/>
    <property type="project" value="UniProtKB-SubCell"/>
</dbReference>
<feature type="compositionally biased region" description="Polar residues" evidence="6">
    <location>
        <begin position="231"/>
        <end position="242"/>
    </location>
</feature>
<organism evidence="8 9">
    <name type="scientific">Carex littledalei</name>
    <dbReference type="NCBI Taxonomy" id="544730"/>
    <lineage>
        <taxon>Eukaryota</taxon>
        <taxon>Viridiplantae</taxon>
        <taxon>Streptophyta</taxon>
        <taxon>Embryophyta</taxon>
        <taxon>Tracheophyta</taxon>
        <taxon>Spermatophyta</taxon>
        <taxon>Magnoliopsida</taxon>
        <taxon>Liliopsida</taxon>
        <taxon>Poales</taxon>
        <taxon>Cyperaceae</taxon>
        <taxon>Cyperoideae</taxon>
        <taxon>Cariceae</taxon>
        <taxon>Carex</taxon>
        <taxon>Carex subgen. Euthyceras</taxon>
    </lineage>
</organism>
<dbReference type="CDD" id="cd03571">
    <property type="entry name" value="ENTH"/>
    <property type="match status" value="1"/>
</dbReference>
<dbReference type="PROSITE" id="PS50942">
    <property type="entry name" value="ENTH"/>
    <property type="match status" value="1"/>
</dbReference>
<evidence type="ECO:0000256" key="2">
    <source>
        <dbReference type="ARBA" id="ARBA00004555"/>
    </source>
</evidence>
<dbReference type="OrthoDB" id="4033880at2759"/>
<evidence type="ECO:0000256" key="6">
    <source>
        <dbReference type="SAM" id="MobiDB-lite"/>
    </source>
</evidence>
<keyword evidence="4" id="KW-0333">Golgi apparatus</keyword>
<feature type="domain" description="ENTH" evidence="7">
    <location>
        <begin position="20"/>
        <end position="152"/>
    </location>
</feature>
<dbReference type="PANTHER" id="PTHR12276:SF45">
    <property type="entry name" value="CLATHRIN INTERACTOR 1"/>
    <property type="match status" value="1"/>
</dbReference>